<dbReference type="OrthoDB" id="4186613at2759"/>
<dbReference type="GeneID" id="8508355"/>
<dbReference type="EMBL" id="GG657488">
    <property type="protein sequence ID" value="OAT14324.1"/>
    <property type="molecule type" value="Genomic_DNA"/>
</dbReference>
<sequence length="225" mass="24697">MPANVDKANWPVYTMRYRCSGVEKQLRLEWNHKPEAHSVEEVVQCIRDYIKNPQDRMESNTGETFKTLLPDYCIVQKGGHKTQTSKTDREPDTAYHISVRFGKIADRAGAGQVWAYSVHIYLNDNTKKYEPREVIWGNPTPDRPEQSAVYKNRIQWPTGATATTAPPAPGEQPLVSTTSTEGLAPASLPTTNPWGGSIIPSRPPNPPQWGEGPGQGSAAGGGGST</sequence>
<reference evidence="3" key="1">
    <citation type="journal article" date="2015" name="PLoS Genet.">
        <title>The dynamic genome and transcriptome of the human fungal pathogen Blastomyces and close relative Emmonsia.</title>
        <authorList>
            <person name="Munoz J.F."/>
            <person name="Gauthier G.M."/>
            <person name="Desjardins C.A."/>
            <person name="Gallo J.E."/>
            <person name="Holder J."/>
            <person name="Sullivan T.D."/>
            <person name="Marty A.J."/>
            <person name="Carmen J.C."/>
            <person name="Chen Z."/>
            <person name="Ding L."/>
            <person name="Gujja S."/>
            <person name="Magrini V."/>
            <person name="Misas E."/>
            <person name="Mitreva M."/>
            <person name="Priest M."/>
            <person name="Saif S."/>
            <person name="Whiston E.A."/>
            <person name="Young S."/>
            <person name="Zeng Q."/>
            <person name="Goldman W.E."/>
            <person name="Mardis E.R."/>
            <person name="Taylor J.W."/>
            <person name="McEwen J.G."/>
            <person name="Clay O.K."/>
            <person name="Klein B.S."/>
            <person name="Cuomo C.A."/>
        </authorList>
    </citation>
    <scope>NUCLEOTIDE SEQUENCE [LARGE SCALE GENOMIC DNA]</scope>
    <source>
        <strain evidence="3">SLH14081</strain>
    </source>
</reference>
<gene>
    <name evidence="2" type="ORF">BDBG_09383</name>
</gene>
<dbReference type="VEuPathDB" id="FungiDB:BDBG_09383"/>
<dbReference type="AlphaFoldDB" id="A0A179V1W7"/>
<dbReference type="KEGG" id="bgh:BDBG_09383"/>
<proteinExistence type="predicted"/>
<evidence type="ECO:0000313" key="3">
    <source>
        <dbReference type="Proteomes" id="UP000002038"/>
    </source>
</evidence>
<organism evidence="2 3">
    <name type="scientific">Blastomyces gilchristii (strain SLH14081)</name>
    <name type="common">Blastomyces dermatitidis</name>
    <dbReference type="NCBI Taxonomy" id="559298"/>
    <lineage>
        <taxon>Eukaryota</taxon>
        <taxon>Fungi</taxon>
        <taxon>Dikarya</taxon>
        <taxon>Ascomycota</taxon>
        <taxon>Pezizomycotina</taxon>
        <taxon>Eurotiomycetes</taxon>
        <taxon>Eurotiomycetidae</taxon>
        <taxon>Onygenales</taxon>
        <taxon>Ajellomycetaceae</taxon>
        <taxon>Blastomyces</taxon>
    </lineage>
</organism>
<keyword evidence="3" id="KW-1185">Reference proteome</keyword>
<feature type="region of interest" description="Disordered" evidence="1">
    <location>
        <begin position="157"/>
        <end position="225"/>
    </location>
</feature>
<evidence type="ECO:0000313" key="2">
    <source>
        <dbReference type="EMBL" id="OAT14324.1"/>
    </source>
</evidence>
<protein>
    <submittedName>
        <fullName evidence="2">Uncharacterized protein</fullName>
    </submittedName>
</protein>
<dbReference type="Proteomes" id="UP000002038">
    <property type="component" value="Unassembled WGS sequence"/>
</dbReference>
<feature type="compositionally biased region" description="Gly residues" evidence="1">
    <location>
        <begin position="211"/>
        <end position="225"/>
    </location>
</feature>
<name>A0A179V1W7_BLAGS</name>
<accession>A0A179V1W7</accession>
<dbReference type="RefSeq" id="XP_002620203.1">
    <property type="nucleotide sequence ID" value="XM_002620157.1"/>
</dbReference>
<evidence type="ECO:0000256" key="1">
    <source>
        <dbReference type="SAM" id="MobiDB-lite"/>
    </source>
</evidence>